<organism evidence="1 2">
    <name type="scientific">Salinimicrobium oceani</name>
    <dbReference type="NCBI Taxonomy" id="2722702"/>
    <lineage>
        <taxon>Bacteria</taxon>
        <taxon>Pseudomonadati</taxon>
        <taxon>Bacteroidota</taxon>
        <taxon>Flavobacteriia</taxon>
        <taxon>Flavobacteriales</taxon>
        <taxon>Flavobacteriaceae</taxon>
        <taxon>Salinimicrobium</taxon>
    </lineage>
</organism>
<dbReference type="GO" id="GO:0032259">
    <property type="term" value="P:methylation"/>
    <property type="evidence" value="ECO:0007669"/>
    <property type="project" value="UniProtKB-KW"/>
</dbReference>
<sequence>MFPTEILKEPFLICKDHTVSGEQFELRKAEKLDLFVTFPRPEEDKLSSYYKSEKYISHTDSKSTFFDRIYQLVKSSMLKKKLVWIEKEVPKKGNILDLGAGTGDFLLAAKKRGWEVFGVEPDNGARKLAAEKGVDLLKESEALPNEFFDVISMWHVLEHVPDLDKQISELQRLLKPDGLLLIAVPNFKSYDAKVYKENWAAYDVPRHLYHFSPQSMRELFEKKNFSLTSQKGLFFDSFYVSLLSEKYRSAATNVVKALMIGFISNLRAMKDENYSSLAYFFRKSQKGNF</sequence>
<accession>A0ABX1CUL7</accession>
<reference evidence="1 2" key="1">
    <citation type="submission" date="2020-03" db="EMBL/GenBank/DDBJ databases">
        <title>Salinimicrobium sp. nov, isolated from SCS.</title>
        <authorList>
            <person name="Cao W.R."/>
        </authorList>
    </citation>
    <scope>NUCLEOTIDE SEQUENCE [LARGE SCALE GENOMIC DNA]</scope>
    <source>
        <strain evidence="2">J15B91</strain>
    </source>
</reference>
<dbReference type="SUPFAM" id="SSF53335">
    <property type="entry name" value="S-adenosyl-L-methionine-dependent methyltransferases"/>
    <property type="match status" value="1"/>
</dbReference>
<gene>
    <name evidence="1" type="ORF">HC175_03520</name>
</gene>
<name>A0ABX1CUL7_9FLAO</name>
<dbReference type="InterPro" id="IPR029063">
    <property type="entry name" value="SAM-dependent_MTases_sf"/>
</dbReference>
<keyword evidence="1" id="KW-0489">Methyltransferase</keyword>
<keyword evidence="2" id="KW-1185">Reference proteome</keyword>
<keyword evidence="1" id="KW-0808">Transferase</keyword>
<dbReference type="GO" id="GO:0008168">
    <property type="term" value="F:methyltransferase activity"/>
    <property type="evidence" value="ECO:0007669"/>
    <property type="project" value="UniProtKB-KW"/>
</dbReference>
<dbReference type="EMBL" id="JAAVJR010000002">
    <property type="protein sequence ID" value="NJW51980.1"/>
    <property type="molecule type" value="Genomic_DNA"/>
</dbReference>
<evidence type="ECO:0000313" key="2">
    <source>
        <dbReference type="Proteomes" id="UP000703674"/>
    </source>
</evidence>
<comment type="caution">
    <text evidence="1">The sequence shown here is derived from an EMBL/GenBank/DDBJ whole genome shotgun (WGS) entry which is preliminary data.</text>
</comment>
<dbReference type="Pfam" id="PF13489">
    <property type="entry name" value="Methyltransf_23"/>
    <property type="match status" value="1"/>
</dbReference>
<dbReference type="PANTHER" id="PTHR43861">
    <property type="entry name" value="TRANS-ACONITATE 2-METHYLTRANSFERASE-RELATED"/>
    <property type="match status" value="1"/>
</dbReference>
<dbReference type="CDD" id="cd02440">
    <property type="entry name" value="AdoMet_MTases"/>
    <property type="match status" value="1"/>
</dbReference>
<dbReference type="RefSeq" id="WP_168137148.1">
    <property type="nucleotide sequence ID" value="NZ_JAAVJR010000002.1"/>
</dbReference>
<evidence type="ECO:0000313" key="1">
    <source>
        <dbReference type="EMBL" id="NJW51980.1"/>
    </source>
</evidence>
<proteinExistence type="predicted"/>
<dbReference type="Proteomes" id="UP000703674">
    <property type="component" value="Unassembled WGS sequence"/>
</dbReference>
<dbReference type="Gene3D" id="3.40.50.150">
    <property type="entry name" value="Vaccinia Virus protein VP39"/>
    <property type="match status" value="1"/>
</dbReference>
<protein>
    <submittedName>
        <fullName evidence="1">Class I SAM-dependent methyltransferase</fullName>
    </submittedName>
</protein>